<dbReference type="InterPro" id="IPR036652">
    <property type="entry name" value="YjeF_N_dom_sf"/>
</dbReference>
<evidence type="ECO:0000256" key="4">
    <source>
        <dbReference type="ARBA" id="ARBA00022723"/>
    </source>
</evidence>
<dbReference type="PANTHER" id="PTHR13232">
    <property type="entry name" value="NAD(P)H-HYDRATE EPIMERASE"/>
    <property type="match status" value="1"/>
</dbReference>
<feature type="binding site" evidence="10">
    <location>
        <position position="154"/>
    </location>
    <ligand>
        <name>(6S)-NADPHX</name>
        <dbReference type="ChEBI" id="CHEBI:64076"/>
    </ligand>
</feature>
<dbReference type="KEGG" id="eiv:EIN_495510"/>
<reference evidence="12 13" key="1">
    <citation type="submission" date="2012-10" db="EMBL/GenBank/DDBJ databases">
        <authorList>
            <person name="Zafar N."/>
            <person name="Inman J."/>
            <person name="Hall N."/>
            <person name="Lorenzi H."/>
            <person name="Caler E."/>
        </authorList>
    </citation>
    <scope>NUCLEOTIDE SEQUENCE [LARGE SCALE GENOMIC DNA]</scope>
    <source>
        <strain evidence="12 13">IP1</strain>
    </source>
</reference>
<evidence type="ECO:0000256" key="8">
    <source>
        <dbReference type="ARBA" id="ARBA00023027"/>
    </source>
</evidence>
<dbReference type="AlphaFoldDB" id="A0A0A1TZS2"/>
<evidence type="ECO:0000256" key="6">
    <source>
        <dbReference type="ARBA" id="ARBA00022857"/>
    </source>
</evidence>
<comment type="similarity">
    <text evidence="10">Belongs to the NnrE/AIBP family.</text>
</comment>
<dbReference type="InterPro" id="IPR032976">
    <property type="entry name" value="YJEFN_prot_NAXE-like"/>
</dbReference>
<dbReference type="GeneID" id="14886125"/>
<feature type="binding site" evidence="10">
    <location>
        <begin position="125"/>
        <end position="131"/>
    </location>
    <ligand>
        <name>(6S)-NADPHX</name>
        <dbReference type="ChEBI" id="CHEBI:64076"/>
    </ligand>
</feature>
<comment type="caution">
    <text evidence="10">Lacks conserved residue(s) required for the propagation of feature annotation.</text>
</comment>
<organism evidence="12 13">
    <name type="scientific">Entamoeba invadens IP1</name>
    <dbReference type="NCBI Taxonomy" id="370355"/>
    <lineage>
        <taxon>Eukaryota</taxon>
        <taxon>Amoebozoa</taxon>
        <taxon>Evosea</taxon>
        <taxon>Archamoebae</taxon>
        <taxon>Mastigamoebida</taxon>
        <taxon>Entamoebidae</taxon>
        <taxon>Entamoeba</taxon>
    </lineage>
</organism>
<evidence type="ECO:0000313" key="12">
    <source>
        <dbReference type="EMBL" id="ELP87096.1"/>
    </source>
</evidence>
<keyword evidence="4 10" id="KW-0479">Metal-binding</keyword>
<comment type="catalytic activity">
    <reaction evidence="1 10">
        <text>(6R)-NADHX = (6S)-NADHX</text>
        <dbReference type="Rhea" id="RHEA:32215"/>
        <dbReference type="ChEBI" id="CHEBI:64074"/>
        <dbReference type="ChEBI" id="CHEBI:64075"/>
        <dbReference type="EC" id="5.1.99.6"/>
    </reaction>
</comment>
<proteinExistence type="inferred from homology"/>
<evidence type="ECO:0000259" key="11">
    <source>
        <dbReference type="PROSITE" id="PS51385"/>
    </source>
</evidence>
<evidence type="ECO:0000313" key="13">
    <source>
        <dbReference type="Proteomes" id="UP000014680"/>
    </source>
</evidence>
<dbReference type="GO" id="GO:0046872">
    <property type="term" value="F:metal ion binding"/>
    <property type="evidence" value="ECO:0007669"/>
    <property type="project" value="UniProtKB-KW"/>
</dbReference>
<comment type="function">
    <text evidence="10">Catalyzes the epimerization of the S- and R-forms of NAD(P)HX, a damaged form of NAD(P)H that is a result of enzymatic or heat-dependent hydration. This is a prerequisite for the S-specific NAD(P)H-hydrate dehydratase to allow the repair of both epimers of NAD(P)HX.</text>
</comment>
<feature type="binding site" evidence="10">
    <location>
        <begin position="60"/>
        <end position="64"/>
    </location>
    <ligand>
        <name>(6S)-NADPHX</name>
        <dbReference type="ChEBI" id="CHEBI:64076"/>
    </ligand>
</feature>
<dbReference type="Gene3D" id="3.40.50.10260">
    <property type="entry name" value="YjeF N-terminal domain"/>
    <property type="match status" value="1"/>
</dbReference>
<dbReference type="EMBL" id="KB206864">
    <property type="protein sequence ID" value="ELP87096.1"/>
    <property type="molecule type" value="Genomic_DNA"/>
</dbReference>
<dbReference type="OMA" id="RHLFHYG"/>
<protein>
    <recommendedName>
        <fullName evidence="3 10">NAD(P)H-hydrate epimerase</fullName>
        <ecNumber evidence="3 10">5.1.99.6</ecNumber>
    </recommendedName>
    <alternativeName>
        <fullName evidence="10">NAD(P)HX epimerase</fullName>
    </alternativeName>
</protein>
<accession>A0A0A1TZS2</accession>
<sequence>MCDYLTQNQAIQLDKDLMGKYCYSLSQLMEVAGLSCAQVLSVEYPVEHYPTVFVVCGSGNNGGDGLVAARYLQQFGYNVIVYYPKHSKDEHLCLLVKQLEQNSILVETEFTWHPEVSVILDAIFGFSFKAPIRGIFKEVIDKINNESIPVVSVDIPSGWDVEKGYTGEGILAPKVLVSLSYPKLGVRDFKGKHYIGGRFIPLQMQKDLGLHLPYTTSSLFTTLN</sequence>
<dbReference type="InterPro" id="IPR004443">
    <property type="entry name" value="YjeF_N_dom"/>
</dbReference>
<keyword evidence="5 10" id="KW-0547">Nucleotide-binding</keyword>
<dbReference type="HAMAP" id="MF_01966">
    <property type="entry name" value="NADHX_epimerase"/>
    <property type="match status" value="1"/>
</dbReference>
<dbReference type="Proteomes" id="UP000014680">
    <property type="component" value="Unassembled WGS sequence"/>
</dbReference>
<dbReference type="GO" id="GO:0005739">
    <property type="term" value="C:mitochondrion"/>
    <property type="evidence" value="ECO:0007669"/>
    <property type="project" value="TreeGrafter"/>
</dbReference>
<evidence type="ECO:0000256" key="10">
    <source>
        <dbReference type="HAMAP-Rule" id="MF_03159"/>
    </source>
</evidence>
<name>A0A0A1TZS2_ENTIV</name>
<evidence type="ECO:0000256" key="9">
    <source>
        <dbReference type="ARBA" id="ARBA00023235"/>
    </source>
</evidence>
<feature type="binding site" evidence="10">
    <location>
        <position position="157"/>
    </location>
    <ligand>
        <name>K(+)</name>
        <dbReference type="ChEBI" id="CHEBI:29103"/>
    </ligand>
</feature>
<dbReference type="GO" id="GO:0000166">
    <property type="term" value="F:nucleotide binding"/>
    <property type="evidence" value="ECO:0007669"/>
    <property type="project" value="UniProtKB-KW"/>
</dbReference>
<keyword evidence="8 10" id="KW-0520">NAD</keyword>
<evidence type="ECO:0000256" key="2">
    <source>
        <dbReference type="ARBA" id="ARBA00000909"/>
    </source>
</evidence>
<dbReference type="NCBIfam" id="TIGR00197">
    <property type="entry name" value="yjeF_nterm"/>
    <property type="match status" value="1"/>
</dbReference>
<keyword evidence="13" id="KW-1185">Reference proteome</keyword>
<feature type="binding site" evidence="10">
    <location>
        <position position="121"/>
    </location>
    <ligand>
        <name>K(+)</name>
        <dbReference type="ChEBI" id="CHEBI:29103"/>
    </ligand>
</feature>
<evidence type="ECO:0000256" key="3">
    <source>
        <dbReference type="ARBA" id="ARBA00012228"/>
    </source>
</evidence>
<keyword evidence="6" id="KW-0521">NADP</keyword>
<dbReference type="OrthoDB" id="10064708at2759"/>
<dbReference type="VEuPathDB" id="AmoebaDB:EIN_495510"/>
<dbReference type="EC" id="5.1.99.6" evidence="3 10"/>
<evidence type="ECO:0000256" key="7">
    <source>
        <dbReference type="ARBA" id="ARBA00022958"/>
    </source>
</evidence>
<dbReference type="RefSeq" id="XP_004253867.1">
    <property type="nucleotide sequence ID" value="XM_004253819.1"/>
</dbReference>
<dbReference type="Pfam" id="PF03853">
    <property type="entry name" value="YjeF_N"/>
    <property type="match status" value="1"/>
</dbReference>
<keyword evidence="7 10" id="KW-0630">Potassium</keyword>
<comment type="cofactor">
    <cofactor evidence="10">
        <name>K(+)</name>
        <dbReference type="ChEBI" id="CHEBI:29103"/>
    </cofactor>
    <text evidence="10">Binds 1 potassium ion per subunit.</text>
</comment>
<dbReference type="GO" id="GO:0052856">
    <property type="term" value="F:NAD(P)HX epimerase activity"/>
    <property type="evidence" value="ECO:0007669"/>
    <property type="project" value="UniProtKB-UniRule"/>
</dbReference>
<comment type="catalytic activity">
    <reaction evidence="2 10">
        <text>(6R)-NADPHX = (6S)-NADPHX</text>
        <dbReference type="Rhea" id="RHEA:32227"/>
        <dbReference type="ChEBI" id="CHEBI:64076"/>
        <dbReference type="ChEBI" id="CHEBI:64077"/>
        <dbReference type="EC" id="5.1.99.6"/>
    </reaction>
</comment>
<feature type="binding site" evidence="10">
    <location>
        <position position="61"/>
    </location>
    <ligand>
        <name>K(+)</name>
        <dbReference type="ChEBI" id="CHEBI:29103"/>
    </ligand>
</feature>
<dbReference type="SUPFAM" id="SSF64153">
    <property type="entry name" value="YjeF N-terminal domain-like"/>
    <property type="match status" value="1"/>
</dbReference>
<evidence type="ECO:0000256" key="5">
    <source>
        <dbReference type="ARBA" id="ARBA00022741"/>
    </source>
</evidence>
<feature type="domain" description="YjeF N-terminal" evidence="11">
    <location>
        <begin position="10"/>
        <end position="212"/>
    </location>
</feature>
<keyword evidence="9 10" id="KW-0413">Isomerase</keyword>
<dbReference type="PANTHER" id="PTHR13232:SF10">
    <property type="entry name" value="NAD(P)H-HYDRATE EPIMERASE"/>
    <property type="match status" value="1"/>
</dbReference>
<gene>
    <name evidence="12" type="ORF">EIN_495510</name>
</gene>
<dbReference type="PROSITE" id="PS51385">
    <property type="entry name" value="YJEF_N"/>
    <property type="match status" value="1"/>
</dbReference>
<evidence type="ECO:0000256" key="1">
    <source>
        <dbReference type="ARBA" id="ARBA00000013"/>
    </source>
</evidence>